<proteinExistence type="predicted"/>
<reference evidence="2 3" key="1">
    <citation type="journal article" date="1993" name="J. Dent. Res.">
        <title>The isolation and characterization of milleri group streptococci from dental periapical abscesses.</title>
        <authorList>
            <person name="Fisher L.E."/>
            <person name="Russell R.R."/>
        </authorList>
    </citation>
    <scope>NUCLEOTIDE SEQUENCE [LARGE SCALE GENOMIC DNA]</scope>
    <source>
        <strain evidence="2 3">OUP21</strain>
    </source>
</reference>
<evidence type="ECO:0000256" key="1">
    <source>
        <dbReference type="SAM" id="MobiDB-lite"/>
    </source>
</evidence>
<dbReference type="Proteomes" id="UP000238573">
    <property type="component" value="Unassembled WGS sequence"/>
</dbReference>
<organism evidence="2 3">
    <name type="scientific">Streptococcus anginosus</name>
    <dbReference type="NCBI Taxonomy" id="1328"/>
    <lineage>
        <taxon>Bacteria</taxon>
        <taxon>Bacillati</taxon>
        <taxon>Bacillota</taxon>
        <taxon>Bacilli</taxon>
        <taxon>Lactobacillales</taxon>
        <taxon>Streptococcaceae</taxon>
        <taxon>Streptococcus</taxon>
        <taxon>Streptococcus anginosus group</taxon>
    </lineage>
</organism>
<evidence type="ECO:0000313" key="3">
    <source>
        <dbReference type="Proteomes" id="UP000238573"/>
    </source>
</evidence>
<comment type="caution">
    <text evidence="2">The sequence shown here is derived from an EMBL/GenBank/DDBJ whole genome shotgun (WGS) entry which is preliminary data.</text>
</comment>
<dbReference type="AlphaFoldDB" id="A0A2T0G5H2"/>
<protein>
    <submittedName>
        <fullName evidence="2">Uncharacterized protein</fullName>
    </submittedName>
</protein>
<feature type="region of interest" description="Disordered" evidence="1">
    <location>
        <begin position="1"/>
        <end position="21"/>
    </location>
</feature>
<name>A0A2T0G5H2_STRAP</name>
<dbReference type="RefSeq" id="WP_003078011.1">
    <property type="nucleotide sequence ID" value="NZ_JAPAGZ010000036.1"/>
</dbReference>
<accession>A0A2T0G5H2</accession>
<dbReference type="EMBL" id="PVSZ01000008">
    <property type="protein sequence ID" value="PRT71308.1"/>
    <property type="molecule type" value="Genomic_DNA"/>
</dbReference>
<dbReference type="GeneID" id="57844672"/>
<sequence length="216" mass="25605">MAIQRQAASIQEKQPLGGAHRSKKEYKQEYFDIHSCIDLLDVKAIMKNPQEYIKLVDFGYLQFMEIPGKDLGSLSYIEVNRTIQNFEKWLSEFNTDIQFEVTTLPTNTDAQRMHQRHWLSKVRQEKSQLSPNSKRYLQLEDREKLLQEQIQVEESIQKEIYNTEFILWLFAPTTSELDELVRKAKSYGNNDFVPQEITHLKKVQIITQYNNMNEKL</sequence>
<evidence type="ECO:0000313" key="2">
    <source>
        <dbReference type="EMBL" id="PRT71308.1"/>
    </source>
</evidence>
<feature type="compositionally biased region" description="Polar residues" evidence="1">
    <location>
        <begin position="1"/>
        <end position="12"/>
    </location>
</feature>
<gene>
    <name evidence="2" type="ORF">C6A27_03585</name>
</gene>